<dbReference type="Proteomes" id="UP000766698">
    <property type="component" value="Unassembled WGS sequence"/>
</dbReference>
<sequence length="218" mass="22824">MAAGSALCAACAAHRRQAQERGAVAADEVVFIAYSIAGSQSDWDMHRYKTTSPGPADPSWMRTAGLAAHFGLMHRGCLDAGRHGPAHAFAVVPSLGGRPLPHPLESLSAYLLPGLPAVPLSAAANGRGQGDRDQRRVFRPDFLVVPDREAVHGRHIVLVDDTWVTAATSSPPRRPCGERARRVSRVSCSPAACVPTGGPTPTSWPGGSSGPTTSRGAR</sequence>
<comment type="caution">
    <text evidence="2">The sequence shown here is derived from an EMBL/GenBank/DDBJ whole genome shotgun (WGS) entry which is preliminary data.</text>
</comment>
<evidence type="ECO:0008006" key="4">
    <source>
        <dbReference type="Google" id="ProtNLM"/>
    </source>
</evidence>
<proteinExistence type="predicted"/>
<name>A0ABR6EM36_9ACTN</name>
<accession>A0ABR6EM36</accession>
<feature type="compositionally biased region" description="Low complexity" evidence="1">
    <location>
        <begin position="195"/>
        <end position="218"/>
    </location>
</feature>
<dbReference type="EMBL" id="WMLF01000484">
    <property type="protein sequence ID" value="MBB1246414.1"/>
    <property type="molecule type" value="Genomic_DNA"/>
</dbReference>
<evidence type="ECO:0000313" key="2">
    <source>
        <dbReference type="EMBL" id="MBB1246414.1"/>
    </source>
</evidence>
<evidence type="ECO:0000256" key="1">
    <source>
        <dbReference type="SAM" id="MobiDB-lite"/>
    </source>
</evidence>
<reference evidence="3" key="1">
    <citation type="journal article" date="2020" name="Syst. Appl. Microbiol.">
        <title>Streptomyces alkaliterrae sp. nov., isolated from an alkaline soil, and emended descriptions of Streptomyces alkaliphilus, Streptomyces calidiresistens and Streptomyces durbertensis.</title>
        <authorList>
            <person name="Swiecimska M."/>
            <person name="Golinska P."/>
            <person name="Nouioui I."/>
            <person name="Wypij M."/>
            <person name="Rai M."/>
            <person name="Sangal V."/>
            <person name="Goodfellow M."/>
        </authorList>
    </citation>
    <scope>NUCLEOTIDE SEQUENCE [LARGE SCALE GENOMIC DNA]</scope>
    <source>
        <strain evidence="3">DSM 104538</strain>
    </source>
</reference>
<gene>
    <name evidence="2" type="ORF">GL263_23080</name>
</gene>
<feature type="region of interest" description="Disordered" evidence="1">
    <location>
        <begin position="167"/>
        <end position="218"/>
    </location>
</feature>
<evidence type="ECO:0000313" key="3">
    <source>
        <dbReference type="Proteomes" id="UP000766698"/>
    </source>
</evidence>
<organism evidence="2 3">
    <name type="scientific">Streptomyces durbertensis</name>
    <dbReference type="NCBI Taxonomy" id="2448886"/>
    <lineage>
        <taxon>Bacteria</taxon>
        <taxon>Bacillati</taxon>
        <taxon>Actinomycetota</taxon>
        <taxon>Actinomycetes</taxon>
        <taxon>Kitasatosporales</taxon>
        <taxon>Streptomycetaceae</taxon>
        <taxon>Streptomyces</taxon>
    </lineage>
</organism>
<protein>
    <recommendedName>
        <fullName evidence="4">Phosphoribosyltransferase</fullName>
    </recommendedName>
</protein>
<dbReference type="RefSeq" id="WP_182857675.1">
    <property type="nucleotide sequence ID" value="NZ_WMLF01000484.1"/>
</dbReference>
<keyword evidence="3" id="KW-1185">Reference proteome</keyword>